<evidence type="ECO:0000256" key="11">
    <source>
        <dbReference type="ARBA" id="ARBA00068630"/>
    </source>
</evidence>
<dbReference type="EMBL" id="CP034204">
    <property type="protein sequence ID" value="QBZ53778.1"/>
    <property type="molecule type" value="Genomic_DNA"/>
</dbReference>
<comment type="subunit">
    <text evidence="10">Interacts with FBL, SNU13, NOP58, NUFIP1, RUVBL1, RUVBL2 and TAF9. Interacts (via HIT-type zinc finger) with the RUVBL1/RUVBL2 complex in the presence of ADP.</text>
</comment>
<evidence type="ECO:0000256" key="2">
    <source>
        <dbReference type="ARBA" id="ARBA00022517"/>
    </source>
</evidence>
<keyword evidence="6" id="KW-0862">Zinc</keyword>
<name>A0A4P7MUL1_PYROR</name>
<evidence type="ECO:0000256" key="10">
    <source>
        <dbReference type="ARBA" id="ARBA00061949"/>
    </source>
</evidence>
<evidence type="ECO:0000256" key="9">
    <source>
        <dbReference type="ARBA" id="ARBA00049654"/>
    </source>
</evidence>
<organism evidence="16 17">
    <name type="scientific">Pyricularia oryzae</name>
    <name type="common">Rice blast fungus</name>
    <name type="synonym">Magnaporthe oryzae</name>
    <dbReference type="NCBI Taxonomy" id="318829"/>
    <lineage>
        <taxon>Eukaryota</taxon>
        <taxon>Fungi</taxon>
        <taxon>Dikarya</taxon>
        <taxon>Ascomycota</taxon>
        <taxon>Pezizomycotina</taxon>
        <taxon>Sordariomycetes</taxon>
        <taxon>Sordariomycetidae</taxon>
        <taxon>Magnaporthales</taxon>
        <taxon>Pyriculariaceae</taxon>
        <taxon>Pyricularia</taxon>
    </lineage>
</organism>
<dbReference type="PANTHER" id="PTHR13483">
    <property type="entry name" value="BOX C_D SNORNA PROTEIN 1-RELATED"/>
    <property type="match status" value="1"/>
</dbReference>
<keyword evidence="2" id="KW-0690">Ribosome biogenesis</keyword>
<evidence type="ECO:0000256" key="13">
    <source>
        <dbReference type="PROSITE-ProRule" id="PRU00453"/>
    </source>
</evidence>
<dbReference type="PROSITE" id="PS51083">
    <property type="entry name" value="ZF_HIT"/>
    <property type="match status" value="1"/>
</dbReference>
<gene>
    <name evidence="16" type="ORF">PoMZ_09468</name>
</gene>
<comment type="similarity">
    <text evidence="9">Belongs to the BCD1 family.</text>
</comment>
<feature type="compositionally biased region" description="Polar residues" evidence="14">
    <location>
        <begin position="344"/>
        <end position="357"/>
    </location>
</feature>
<dbReference type="PANTHER" id="PTHR13483:SF11">
    <property type="entry name" value="ZINC FINGER HIT DOMAIN-CONTAINING PROTEIN 3"/>
    <property type="match status" value="1"/>
</dbReference>
<dbReference type="Pfam" id="PF04438">
    <property type="entry name" value="zf-HIT"/>
    <property type="match status" value="1"/>
</dbReference>
<evidence type="ECO:0000256" key="8">
    <source>
        <dbReference type="ARBA" id="ARBA00049598"/>
    </source>
</evidence>
<dbReference type="InterPro" id="IPR007529">
    <property type="entry name" value="Znf_HIT"/>
</dbReference>
<evidence type="ECO:0000256" key="1">
    <source>
        <dbReference type="ARBA" id="ARBA00022499"/>
    </source>
</evidence>
<dbReference type="GO" id="GO:0008270">
    <property type="term" value="F:zinc ion binding"/>
    <property type="evidence" value="ECO:0007669"/>
    <property type="project" value="UniProtKB-UniRule"/>
</dbReference>
<protein>
    <recommendedName>
        <fullName evidence="11">Box C/D snoRNA protein 1</fullName>
    </recommendedName>
    <alternativeName>
        <fullName evidence="12">Zinc finger HIT domain-containing protein 6</fullName>
    </alternativeName>
</protein>
<dbReference type="InterPro" id="IPR051639">
    <property type="entry name" value="BCD1"/>
</dbReference>
<evidence type="ECO:0000256" key="6">
    <source>
        <dbReference type="ARBA" id="ARBA00022833"/>
    </source>
</evidence>
<dbReference type="InterPro" id="IPR057721">
    <property type="entry name" value="BCD1_alpha/beta"/>
</dbReference>
<evidence type="ECO:0000259" key="15">
    <source>
        <dbReference type="PROSITE" id="PS51083"/>
    </source>
</evidence>
<feature type="compositionally biased region" description="Basic residues" evidence="14">
    <location>
        <begin position="327"/>
        <end position="336"/>
    </location>
</feature>
<accession>A0A4P7MUL1</accession>
<evidence type="ECO:0000313" key="17">
    <source>
        <dbReference type="Proteomes" id="UP000294847"/>
    </source>
</evidence>
<dbReference type="GO" id="GO:0070761">
    <property type="term" value="C:pre-snoRNP complex"/>
    <property type="evidence" value="ECO:0007669"/>
    <property type="project" value="TreeGrafter"/>
</dbReference>
<evidence type="ECO:0000256" key="14">
    <source>
        <dbReference type="SAM" id="MobiDB-lite"/>
    </source>
</evidence>
<comment type="function">
    <text evidence="8">Required for box C/D snoRNAs accumulation involved in snoRNA processing, snoRNA transport to the nucleolus and ribosome biogenesis.</text>
</comment>
<keyword evidence="5 13" id="KW-0863">Zinc-finger</keyword>
<keyword evidence="4" id="KW-0479">Metal-binding</keyword>
<keyword evidence="3" id="KW-0597">Phosphoprotein</keyword>
<keyword evidence="1" id="KW-1017">Isopeptide bond</keyword>
<feature type="compositionally biased region" description="Polar residues" evidence="14">
    <location>
        <begin position="463"/>
        <end position="482"/>
    </location>
</feature>
<evidence type="ECO:0000256" key="3">
    <source>
        <dbReference type="ARBA" id="ARBA00022553"/>
    </source>
</evidence>
<evidence type="ECO:0000256" key="12">
    <source>
        <dbReference type="ARBA" id="ARBA00077531"/>
    </source>
</evidence>
<dbReference type="GO" id="GO:0048254">
    <property type="term" value="P:snoRNA localization"/>
    <property type="evidence" value="ECO:0007669"/>
    <property type="project" value="TreeGrafter"/>
</dbReference>
<feature type="compositionally biased region" description="Basic and acidic residues" evidence="14">
    <location>
        <begin position="485"/>
        <end position="501"/>
    </location>
</feature>
<feature type="region of interest" description="Disordered" evidence="14">
    <location>
        <begin position="153"/>
        <end position="205"/>
    </location>
</feature>
<reference evidence="16 17" key="1">
    <citation type="journal article" date="2019" name="Mol. Biol. Evol.">
        <title>Blast fungal genomes show frequent chromosomal changes, gene gains and losses, and effector gene turnover.</title>
        <authorList>
            <person name="Gomez Luciano L.B."/>
            <person name="Jason Tsai I."/>
            <person name="Chuma I."/>
            <person name="Tosa Y."/>
            <person name="Chen Y.H."/>
            <person name="Li J.Y."/>
            <person name="Li M.Y."/>
            <person name="Jade Lu M.Y."/>
            <person name="Nakayashiki H."/>
            <person name="Li W.H."/>
        </authorList>
    </citation>
    <scope>NUCLEOTIDE SEQUENCE [LARGE SCALE GENOMIC DNA]</scope>
    <source>
        <strain evidence="16">MZ5-1-6</strain>
    </source>
</reference>
<dbReference type="Proteomes" id="UP000294847">
    <property type="component" value="Chromosome 1"/>
</dbReference>
<keyword evidence="7" id="KW-0832">Ubl conjugation</keyword>
<feature type="region of interest" description="Disordered" evidence="14">
    <location>
        <begin position="443"/>
        <end position="619"/>
    </location>
</feature>
<feature type="region of interest" description="Disordered" evidence="14">
    <location>
        <begin position="326"/>
        <end position="357"/>
    </location>
</feature>
<dbReference type="SUPFAM" id="SSF144232">
    <property type="entry name" value="HIT/MYND zinc finger-like"/>
    <property type="match status" value="1"/>
</dbReference>
<dbReference type="FunFam" id="3.30.60.190:FF:000001">
    <property type="entry name" value="box C/D snoRNA protein 1"/>
    <property type="match status" value="1"/>
</dbReference>
<feature type="region of interest" description="Disordered" evidence="14">
    <location>
        <begin position="89"/>
        <end position="119"/>
    </location>
</feature>
<feature type="compositionally biased region" description="Basic and acidic residues" evidence="14">
    <location>
        <begin position="528"/>
        <end position="541"/>
    </location>
</feature>
<dbReference type="Gene3D" id="3.30.60.190">
    <property type="match status" value="1"/>
</dbReference>
<evidence type="ECO:0000256" key="7">
    <source>
        <dbReference type="ARBA" id="ARBA00022843"/>
    </source>
</evidence>
<feature type="compositionally biased region" description="Low complexity" evidence="14">
    <location>
        <begin position="172"/>
        <end position="181"/>
    </location>
</feature>
<dbReference type="GO" id="GO:0000463">
    <property type="term" value="P:maturation of LSU-rRNA from tricistronic rRNA transcript (SSU-rRNA, 5.8S rRNA, LSU-rRNA)"/>
    <property type="evidence" value="ECO:0007669"/>
    <property type="project" value="TreeGrafter"/>
</dbReference>
<feature type="compositionally biased region" description="Basic and acidic residues" evidence="14">
    <location>
        <begin position="560"/>
        <end position="589"/>
    </location>
</feature>
<evidence type="ECO:0000313" key="16">
    <source>
        <dbReference type="EMBL" id="QBZ53778.1"/>
    </source>
</evidence>
<dbReference type="Pfam" id="PF25790">
    <property type="entry name" value="BCD1"/>
    <property type="match status" value="1"/>
</dbReference>
<evidence type="ECO:0000256" key="5">
    <source>
        <dbReference type="ARBA" id="ARBA00022771"/>
    </source>
</evidence>
<sequence length="649" mass="72605">MADTPLTALCGICHSSAPRYKCPRCAARTCSLECVTRHKQWASCSGQRDATAYVPASKLRTPSGIDHDYNFLSAIERVRSRAARDIADRTGIASAAEQPEEEERLRHGHHHFQNGNKGAQVRFRKEWRGEELVHVPLDPAAYWKQQQLEQALAKSHVVEGGSDDEDEDKAADTTSSSGSSDSDSDSEPESMPTQEPMQPQPVVTWYPQSFGTRDKARCRAFDIEVVAAPKGLARQRENKTKGNRATRGINWTIEWLVYEKDINEPTRVLHSASDVEPLYRSFAGSMEWVRKGKERKERIEAAAARQNTQYPLEEIEDEVLEGSSSAIRRKRRRKARNAALESPPGQQEHGSTAWPSMSVSHVQNPFTSAWVQEENPVATAHGWDLDEKVDLKRTKWKYYLHKPATNPKVLIPVGAEEPLTSILQGRTVLEYPTVHAFSVDIMSQFPPPGHVAGSMKDRRSKPITINSIDTTSGASRPNSDFKSQGIRDNRDDGQHEEDPGRSHSYQSNRPGRTMRGGNRGGQHQYQPQDRKRPYEARDGGDNRQFGRGRGRGRGRGGFGHQDHNDRPMKRGRFDKNAEEGEVRDMDEHRGHRNPSRGGPSWRGGKYSVQQAPEGSHGTMMDVDTKQLERAVQAAAEGALGGLVNYSDSE</sequence>
<dbReference type="VEuPathDB" id="FungiDB:M_BR32_EuGene_00084351"/>
<dbReference type="GO" id="GO:0000492">
    <property type="term" value="P:box C/D snoRNP assembly"/>
    <property type="evidence" value="ECO:0007669"/>
    <property type="project" value="TreeGrafter"/>
</dbReference>
<dbReference type="CDD" id="cd23023">
    <property type="entry name" value="zf-HIT_BCD1"/>
    <property type="match status" value="1"/>
</dbReference>
<dbReference type="AlphaFoldDB" id="A0A4P7MUL1"/>
<proteinExistence type="inferred from homology"/>
<feature type="domain" description="HIT-type" evidence="15">
    <location>
        <begin position="10"/>
        <end position="44"/>
    </location>
</feature>
<dbReference type="GO" id="GO:0005634">
    <property type="term" value="C:nucleus"/>
    <property type="evidence" value="ECO:0007669"/>
    <property type="project" value="TreeGrafter"/>
</dbReference>
<evidence type="ECO:0000256" key="4">
    <source>
        <dbReference type="ARBA" id="ARBA00022723"/>
    </source>
</evidence>